<accession>A0A0B7A6Y8</accession>
<feature type="non-terminal residue" evidence="2">
    <location>
        <position position="71"/>
    </location>
</feature>
<gene>
    <name evidence="2" type="primary">ORF100224</name>
</gene>
<feature type="non-terminal residue" evidence="2">
    <location>
        <position position="1"/>
    </location>
</feature>
<reference evidence="2" key="1">
    <citation type="submission" date="2014-12" db="EMBL/GenBank/DDBJ databases">
        <title>Insight into the proteome of Arion vulgaris.</title>
        <authorList>
            <person name="Aradska J."/>
            <person name="Bulat T."/>
            <person name="Smidak R."/>
            <person name="Sarate P."/>
            <person name="Gangsoo J."/>
            <person name="Sialana F."/>
            <person name="Bilban M."/>
            <person name="Lubec G."/>
        </authorList>
    </citation>
    <scope>NUCLEOTIDE SEQUENCE</scope>
    <source>
        <tissue evidence="2">Skin</tissue>
    </source>
</reference>
<proteinExistence type="predicted"/>
<name>A0A0B7A6Y8_9EUPU</name>
<dbReference type="AlphaFoldDB" id="A0A0B7A6Y8"/>
<sequence length="71" mass="7757">VTPESQNNKMSWDFAADLGYHEPGDLMGDISLETYATNSHRTSDAKKSYNSDGDETRTSGSSDRMVDHSAA</sequence>
<feature type="compositionally biased region" description="Basic and acidic residues" evidence="1">
    <location>
        <begin position="41"/>
        <end position="57"/>
    </location>
</feature>
<protein>
    <submittedName>
        <fullName evidence="2">Uncharacterized protein</fullName>
    </submittedName>
</protein>
<feature type="region of interest" description="Disordered" evidence="1">
    <location>
        <begin position="38"/>
        <end position="71"/>
    </location>
</feature>
<organism evidence="2">
    <name type="scientific">Arion vulgaris</name>
    <dbReference type="NCBI Taxonomy" id="1028688"/>
    <lineage>
        <taxon>Eukaryota</taxon>
        <taxon>Metazoa</taxon>
        <taxon>Spiralia</taxon>
        <taxon>Lophotrochozoa</taxon>
        <taxon>Mollusca</taxon>
        <taxon>Gastropoda</taxon>
        <taxon>Heterobranchia</taxon>
        <taxon>Euthyneura</taxon>
        <taxon>Panpulmonata</taxon>
        <taxon>Eupulmonata</taxon>
        <taxon>Stylommatophora</taxon>
        <taxon>Helicina</taxon>
        <taxon>Arionoidea</taxon>
        <taxon>Arionidae</taxon>
        <taxon>Arion</taxon>
    </lineage>
</organism>
<evidence type="ECO:0000313" key="2">
    <source>
        <dbReference type="EMBL" id="CEK76503.1"/>
    </source>
</evidence>
<dbReference type="EMBL" id="HACG01029638">
    <property type="protein sequence ID" value="CEK76503.1"/>
    <property type="molecule type" value="Transcribed_RNA"/>
</dbReference>
<evidence type="ECO:0000256" key="1">
    <source>
        <dbReference type="SAM" id="MobiDB-lite"/>
    </source>
</evidence>